<feature type="repeat" description="WD" evidence="3">
    <location>
        <begin position="1171"/>
        <end position="1200"/>
    </location>
</feature>
<evidence type="ECO:0000256" key="3">
    <source>
        <dbReference type="PROSITE-ProRule" id="PRU00221"/>
    </source>
</evidence>
<dbReference type="InterPro" id="IPR036322">
    <property type="entry name" value="WD40_repeat_dom_sf"/>
</dbReference>
<feature type="repeat" description="WD" evidence="3">
    <location>
        <begin position="1078"/>
        <end position="1119"/>
    </location>
</feature>
<dbReference type="CDD" id="cd00200">
    <property type="entry name" value="WD40"/>
    <property type="match status" value="1"/>
</dbReference>
<dbReference type="PROSITE" id="PS50082">
    <property type="entry name" value="WD_REPEATS_2"/>
    <property type="match status" value="6"/>
</dbReference>
<dbReference type="SUPFAM" id="SSF50978">
    <property type="entry name" value="WD40 repeat-like"/>
    <property type="match status" value="1"/>
</dbReference>
<feature type="non-terminal residue" evidence="6">
    <location>
        <position position="1"/>
    </location>
</feature>
<feature type="region of interest" description="Disordered" evidence="4">
    <location>
        <begin position="26"/>
        <end position="131"/>
    </location>
</feature>
<comment type="caution">
    <text evidence="6">The sequence shown here is derived from an EMBL/GenBank/DDBJ whole genome shotgun (WGS) entry which is preliminary data.</text>
</comment>
<feature type="repeat" description="WD" evidence="3">
    <location>
        <begin position="1121"/>
        <end position="1162"/>
    </location>
</feature>
<reference evidence="6" key="1">
    <citation type="submission" date="2020-09" db="EMBL/GenBank/DDBJ databases">
        <title>Comparative genome analyses of four rice-infecting Rhizoctonia solani isolates reveal extensive enrichment of homogalacturonan modification genes.</title>
        <authorList>
            <person name="Lee D.-Y."/>
            <person name="Jeon J."/>
            <person name="Kim K.-T."/>
            <person name="Cheong K."/>
            <person name="Song H."/>
            <person name="Choi G."/>
            <person name="Ko J."/>
            <person name="Opiyo S.O."/>
            <person name="Zuo S."/>
            <person name="Madhav S."/>
            <person name="Lee Y.-H."/>
            <person name="Wang G.-L."/>
        </authorList>
    </citation>
    <scope>NUCLEOTIDE SEQUENCE</scope>
    <source>
        <strain evidence="6">AG1-IA WGL</strain>
    </source>
</reference>
<dbReference type="PRINTS" id="PR00320">
    <property type="entry name" value="GPROTEINBRPT"/>
</dbReference>
<dbReference type="SUPFAM" id="SSF52540">
    <property type="entry name" value="P-loop containing nucleoside triphosphate hydrolases"/>
    <property type="match status" value="1"/>
</dbReference>
<feature type="repeat" description="WD" evidence="3">
    <location>
        <begin position="970"/>
        <end position="1011"/>
    </location>
</feature>
<feature type="compositionally biased region" description="Polar residues" evidence="4">
    <location>
        <begin position="1199"/>
        <end position="1209"/>
    </location>
</feature>
<evidence type="ECO:0000256" key="2">
    <source>
        <dbReference type="ARBA" id="ARBA00022737"/>
    </source>
</evidence>
<dbReference type="PANTHER" id="PTHR22847:SF637">
    <property type="entry name" value="WD REPEAT DOMAIN 5B"/>
    <property type="match status" value="1"/>
</dbReference>
<dbReference type="PROSITE" id="PS50294">
    <property type="entry name" value="WD_REPEATS_REGION"/>
    <property type="match status" value="5"/>
</dbReference>
<dbReference type="InterPro" id="IPR027417">
    <property type="entry name" value="P-loop_NTPase"/>
</dbReference>
<evidence type="ECO:0000259" key="5">
    <source>
        <dbReference type="PROSITE" id="PS50837"/>
    </source>
</evidence>
<protein>
    <submittedName>
        <fullName evidence="6">Ribosomal large subunit assembly</fullName>
    </submittedName>
</protein>
<proteinExistence type="predicted"/>
<dbReference type="Proteomes" id="UP000602905">
    <property type="component" value="Unassembled WGS sequence"/>
</dbReference>
<sequence>MSTRNNRSRNKKGKVRRWLDSLLCVSSPESSSAPSAHRDSTSHRPLASEPASGDQNTEPNKQDFVPSTTEPRLAGPSDTLPVPSALSAEPQIPPPVSPRAHTPVPDSTAEVDGAKGTGSGSPPSTPNPELVDDQSHAVHEAAPATTTAEPVEATNKTWAGLPGSLRKLMSVAGLIPSVGDAARVLLDCVDTTEVAVDNKQDYEDLATELTALSNTLAQQIEGMGSEAVSKCVSGVAQYVSTTTAYVLADRETSGIEKQAKEIKKKKERGTARRLLEASSDEEDVMRHYRRIQSLFRQLQANLSMITWSVANDLMVVCVTLPETPIYSKRHTTRHSRKPSAGAYAPKARVLSDLVEWVHDKNAPAIYWMNGMAGTGKTTIAYSFAEWLEKHELLAGSFFCTRTSAACRDAAKIVPTVVYQLARYSATFQSALCDILNAASDAGSKSISKQFEALLKEALQKTVEKGKGDALDNLVVVIDALDECEDQRGVETIVDMLFRYAPHLGLKFFVTSRPEPGIYTKMTANVDLRGGMVLHDIEKSLVSKDIKLYLEQELARIPVDVSDMDLEGLVDRSGALFIYAATLVRYIGTVKVDPYDRLQAILHSTPGADREHPQIDELYTAILKSALEDKDLGEPDKERIRAVLRTVLMAQEPIGVETIALLAGIDGSRRVEYALLPLRSVLHQSESTGLVSTLHASFPDFMFNPTRSGSYFCDMDKHSPRMARRCFAVMKDQLRFNICDLPSSFIPDENVDNLQDRIKHRILASLAYVCRYWASHVSVAPANDDLLEDLSVFLSERLLFWMEVMSLRRELLAGIEGFLALKQWLRKTKSQASKVATLIEDAINFYTSYASSGAMVYKQYWPRMQGLVELKGSLMDRRETAALATWNIPLPVWLVAYSGDGSRIAVGCGDRTVSIRNAYDGTLLVGPWKAHTDVVRLVVFLPDGRLVALGSDDGTIGVWDVRTSTPVAGPFRGHTSWVHSVLFSPNSKRIVSGSKDNTVCIWDTANGTLLVGPLHGHTGSVNSVTYSPNGTLIASASSNNTIQLWRSDDGTPAGSPLQGHTHSVWSVTVSDGSAFATPFQGHSGGVDSVAVLPDGMLLASGSWDCTVQVWRMSNGSLAAGPFVGHTGGILSVGYSPDGTQVISGSGDQTVCVWNVRKGMMSPASSEVSLSHIRSLSFSPDGAHVLTVSNEGKRRMWDVSSGISQPASPNIQVPHPPSHAASPNRSYTAETTTYGWLVQVVRTDNKSVAAGPFDCTL</sequence>
<dbReference type="AlphaFoldDB" id="A0A8H7I1G2"/>
<feature type="compositionally biased region" description="Polar residues" evidence="4">
    <location>
        <begin position="53"/>
        <end position="70"/>
    </location>
</feature>
<evidence type="ECO:0000313" key="7">
    <source>
        <dbReference type="Proteomes" id="UP000602905"/>
    </source>
</evidence>
<feature type="compositionally biased region" description="Low complexity" evidence="4">
    <location>
        <begin position="26"/>
        <end position="35"/>
    </location>
</feature>
<dbReference type="InterPro" id="IPR019775">
    <property type="entry name" value="WD40_repeat_CS"/>
</dbReference>
<dbReference type="PANTHER" id="PTHR22847">
    <property type="entry name" value="WD40 REPEAT PROTEIN"/>
    <property type="match status" value="1"/>
</dbReference>
<feature type="repeat" description="WD" evidence="3">
    <location>
        <begin position="1013"/>
        <end position="1054"/>
    </location>
</feature>
<keyword evidence="1 3" id="KW-0853">WD repeat</keyword>
<dbReference type="PROSITE" id="PS50837">
    <property type="entry name" value="NACHT"/>
    <property type="match status" value="1"/>
</dbReference>
<dbReference type="Gene3D" id="2.130.10.10">
    <property type="entry name" value="YVTN repeat-like/Quinoprotein amine dehydrogenase"/>
    <property type="match status" value="3"/>
</dbReference>
<gene>
    <name evidence="6" type="ORF">RHS03_00009</name>
</gene>
<dbReference type="InterPro" id="IPR015943">
    <property type="entry name" value="WD40/YVTN_repeat-like_dom_sf"/>
</dbReference>
<keyword evidence="2" id="KW-0677">Repeat</keyword>
<dbReference type="Pfam" id="PF24883">
    <property type="entry name" value="NPHP3_N"/>
    <property type="match status" value="1"/>
</dbReference>
<dbReference type="EMBL" id="JACYCD010000007">
    <property type="protein sequence ID" value="KAF8715288.1"/>
    <property type="molecule type" value="Genomic_DNA"/>
</dbReference>
<organism evidence="6 7">
    <name type="scientific">Rhizoctonia solani</name>
    <dbReference type="NCBI Taxonomy" id="456999"/>
    <lineage>
        <taxon>Eukaryota</taxon>
        <taxon>Fungi</taxon>
        <taxon>Dikarya</taxon>
        <taxon>Basidiomycota</taxon>
        <taxon>Agaricomycotina</taxon>
        <taxon>Agaricomycetes</taxon>
        <taxon>Cantharellales</taxon>
        <taxon>Ceratobasidiaceae</taxon>
        <taxon>Rhizoctonia</taxon>
    </lineage>
</organism>
<dbReference type="SMART" id="SM00320">
    <property type="entry name" value="WD40"/>
    <property type="match status" value="7"/>
</dbReference>
<dbReference type="Pfam" id="PF00400">
    <property type="entry name" value="WD40"/>
    <property type="match status" value="5"/>
</dbReference>
<dbReference type="GO" id="GO:1990234">
    <property type="term" value="C:transferase complex"/>
    <property type="evidence" value="ECO:0007669"/>
    <property type="project" value="UniProtKB-ARBA"/>
</dbReference>
<dbReference type="OrthoDB" id="538223at2759"/>
<dbReference type="InterPro" id="IPR007111">
    <property type="entry name" value="NACHT_NTPase"/>
</dbReference>
<dbReference type="PROSITE" id="PS00678">
    <property type="entry name" value="WD_REPEATS_1"/>
    <property type="match status" value="2"/>
</dbReference>
<feature type="domain" description="NACHT" evidence="5">
    <location>
        <begin position="364"/>
        <end position="513"/>
    </location>
</feature>
<evidence type="ECO:0000313" key="6">
    <source>
        <dbReference type="EMBL" id="KAF8715288.1"/>
    </source>
</evidence>
<evidence type="ECO:0000256" key="1">
    <source>
        <dbReference type="ARBA" id="ARBA00022574"/>
    </source>
</evidence>
<accession>A0A8H7I1G2</accession>
<dbReference type="InterPro" id="IPR020472">
    <property type="entry name" value="WD40_PAC1"/>
</dbReference>
<feature type="repeat" description="WD" evidence="3">
    <location>
        <begin position="927"/>
        <end position="968"/>
    </location>
</feature>
<evidence type="ECO:0000256" key="4">
    <source>
        <dbReference type="SAM" id="MobiDB-lite"/>
    </source>
</evidence>
<name>A0A8H7I1G2_9AGAM</name>
<feature type="region of interest" description="Disordered" evidence="4">
    <location>
        <begin position="1198"/>
        <end position="1224"/>
    </location>
</feature>
<dbReference type="InterPro" id="IPR056884">
    <property type="entry name" value="NPHP3-like_N"/>
</dbReference>
<dbReference type="Gene3D" id="3.40.50.300">
    <property type="entry name" value="P-loop containing nucleotide triphosphate hydrolases"/>
    <property type="match status" value="1"/>
</dbReference>
<dbReference type="InterPro" id="IPR001680">
    <property type="entry name" value="WD40_rpt"/>
</dbReference>